<sequence length="323" mass="37626">MSQVGNALRMLVILKSKGIIKIKELSQILEVDERTIRRYKDDLLQAGIYINSKAGKYGGYYLENDDYLLSLNITPEEYISVLIAQKQLTDTNHPVSNDYNTFLEKLNLVYSKTSDESNYIDNYMVKSSKGNGKFIDERKKLIEIHAAIISRNKMAMEYISLNSGLSKRVVRPYAIYQYKGDMYFAAYCEQRGKILDFKLSRIRSYTVMEERFEADSSFKLSSFMKNCIGIYKDEELKVKLKISFPMSQIVKEKIWVEDQKITEFEDRSIIFEAKMKGLTEIKSWVLSMGSQVVVMEPGELRKELLDEIDKIRNNYKNFYPADI</sequence>
<dbReference type="AlphaFoldDB" id="A0A0L6JPX2"/>
<dbReference type="InterPro" id="IPR026881">
    <property type="entry name" value="WYL_dom"/>
</dbReference>
<dbReference type="InterPro" id="IPR051534">
    <property type="entry name" value="CBASS_pafABC_assoc_protein"/>
</dbReference>
<dbReference type="SUPFAM" id="SSF46785">
    <property type="entry name" value="Winged helix' DNA-binding domain"/>
    <property type="match status" value="1"/>
</dbReference>
<gene>
    <name evidence="4" type="ORF">Bccel_2703</name>
</gene>
<dbReference type="InterPro" id="IPR057727">
    <property type="entry name" value="WCX_dom"/>
</dbReference>
<keyword evidence="5" id="KW-1185">Reference proteome</keyword>
<feature type="domain" description="WCX" evidence="3">
    <location>
        <begin position="235"/>
        <end position="310"/>
    </location>
</feature>
<dbReference type="RefSeq" id="WP_036944111.1">
    <property type="nucleotide sequence ID" value="NZ_JQKC01000025.1"/>
</dbReference>
<accession>A0A0L6JPX2</accession>
<feature type="domain" description="WYL" evidence="2">
    <location>
        <begin position="141"/>
        <end position="207"/>
    </location>
</feature>
<evidence type="ECO:0000313" key="5">
    <source>
        <dbReference type="Proteomes" id="UP000036923"/>
    </source>
</evidence>
<evidence type="ECO:0000313" key="4">
    <source>
        <dbReference type="EMBL" id="KNY27432.1"/>
    </source>
</evidence>
<comment type="caution">
    <text evidence="4">The sequence shown here is derived from an EMBL/GenBank/DDBJ whole genome shotgun (WGS) entry which is preliminary data.</text>
</comment>
<dbReference type="InterPro" id="IPR013196">
    <property type="entry name" value="HTH_11"/>
</dbReference>
<dbReference type="Pfam" id="PF08279">
    <property type="entry name" value="HTH_11"/>
    <property type="match status" value="1"/>
</dbReference>
<dbReference type="InterPro" id="IPR036390">
    <property type="entry name" value="WH_DNA-bd_sf"/>
</dbReference>
<dbReference type="PROSITE" id="PS52050">
    <property type="entry name" value="WYL"/>
    <property type="match status" value="1"/>
</dbReference>
<proteinExistence type="predicted"/>
<dbReference type="InterPro" id="IPR036388">
    <property type="entry name" value="WH-like_DNA-bd_sf"/>
</dbReference>
<evidence type="ECO:0000259" key="2">
    <source>
        <dbReference type="Pfam" id="PF13280"/>
    </source>
</evidence>
<dbReference type="PANTHER" id="PTHR34580">
    <property type="match status" value="1"/>
</dbReference>
<dbReference type="STRING" id="398512.Bccel_2703"/>
<dbReference type="Pfam" id="PF25583">
    <property type="entry name" value="WCX"/>
    <property type="match status" value="1"/>
</dbReference>
<dbReference type="EMBL" id="LGTC01000001">
    <property type="protein sequence ID" value="KNY27432.1"/>
    <property type="molecule type" value="Genomic_DNA"/>
</dbReference>
<reference evidence="5" key="1">
    <citation type="submission" date="2015-07" db="EMBL/GenBank/DDBJ databases">
        <title>Near-Complete Genome Sequence of the Cellulolytic Bacterium Bacteroides (Pseudobacteroides) cellulosolvens ATCC 35603.</title>
        <authorList>
            <person name="Dassa B."/>
            <person name="Utturkar S.M."/>
            <person name="Klingeman D.M."/>
            <person name="Hurt R.A."/>
            <person name="Keller M."/>
            <person name="Xu J."/>
            <person name="Reddy Y.H.K."/>
            <person name="Borovok I."/>
            <person name="Grinberg I.R."/>
            <person name="Lamed R."/>
            <person name="Zhivin O."/>
            <person name="Bayer E.A."/>
            <person name="Brown S.D."/>
        </authorList>
    </citation>
    <scope>NUCLEOTIDE SEQUENCE [LARGE SCALE GENOMIC DNA]</scope>
    <source>
        <strain evidence="5">DSM 2933</strain>
    </source>
</reference>
<dbReference type="OrthoDB" id="9767131at2"/>
<name>A0A0L6JPX2_9FIRM</name>
<organism evidence="4 5">
    <name type="scientific">Pseudobacteroides cellulosolvens ATCC 35603 = DSM 2933</name>
    <dbReference type="NCBI Taxonomy" id="398512"/>
    <lineage>
        <taxon>Bacteria</taxon>
        <taxon>Bacillati</taxon>
        <taxon>Bacillota</taxon>
        <taxon>Clostridia</taxon>
        <taxon>Eubacteriales</taxon>
        <taxon>Oscillospiraceae</taxon>
        <taxon>Pseudobacteroides</taxon>
    </lineage>
</organism>
<feature type="domain" description="Helix-turn-helix type 11" evidence="1">
    <location>
        <begin position="9"/>
        <end position="60"/>
    </location>
</feature>
<dbReference type="Pfam" id="PF13280">
    <property type="entry name" value="WYL"/>
    <property type="match status" value="1"/>
</dbReference>
<evidence type="ECO:0000259" key="3">
    <source>
        <dbReference type="Pfam" id="PF25583"/>
    </source>
</evidence>
<dbReference type="eggNOG" id="COG2378">
    <property type="taxonomic scope" value="Bacteria"/>
</dbReference>
<evidence type="ECO:0000259" key="1">
    <source>
        <dbReference type="Pfam" id="PF08279"/>
    </source>
</evidence>
<dbReference type="Gene3D" id="1.10.10.10">
    <property type="entry name" value="Winged helix-like DNA-binding domain superfamily/Winged helix DNA-binding domain"/>
    <property type="match status" value="1"/>
</dbReference>
<dbReference type="PANTHER" id="PTHR34580:SF1">
    <property type="entry name" value="PROTEIN PAFC"/>
    <property type="match status" value="1"/>
</dbReference>
<protein>
    <submittedName>
        <fullName evidence="4">WYL domain containing protein</fullName>
    </submittedName>
</protein>
<dbReference type="Proteomes" id="UP000036923">
    <property type="component" value="Unassembled WGS sequence"/>
</dbReference>